<organism evidence="4 5">
    <name type="scientific">Paenarthrobacter nicotinovorans</name>
    <name type="common">Arthrobacter nicotinovorans</name>
    <dbReference type="NCBI Taxonomy" id="29320"/>
    <lineage>
        <taxon>Bacteria</taxon>
        <taxon>Bacillati</taxon>
        <taxon>Actinomycetota</taxon>
        <taxon>Actinomycetes</taxon>
        <taxon>Micrococcales</taxon>
        <taxon>Micrococcaceae</taxon>
        <taxon>Paenarthrobacter</taxon>
    </lineage>
</organism>
<comment type="caution">
    <text evidence="4">The sequence shown here is derived from an EMBL/GenBank/DDBJ whole genome shotgun (WGS) entry which is preliminary data.</text>
</comment>
<proteinExistence type="predicted"/>
<dbReference type="RefSeq" id="WP_197493542.1">
    <property type="nucleotide sequence ID" value="NZ_BDDW01000002.1"/>
</dbReference>
<dbReference type="InterPro" id="IPR009061">
    <property type="entry name" value="DNA-bd_dom_put_sf"/>
</dbReference>
<feature type="compositionally biased region" description="Basic and acidic residues" evidence="2">
    <location>
        <begin position="104"/>
        <end position="133"/>
    </location>
</feature>
<keyword evidence="1 4" id="KW-0238">DNA-binding</keyword>
<dbReference type="GO" id="GO:0003677">
    <property type="term" value="F:DNA binding"/>
    <property type="evidence" value="ECO:0007669"/>
    <property type="project" value="UniProtKB-KW"/>
</dbReference>
<dbReference type="PANTHER" id="PTHR30204:SF58">
    <property type="entry name" value="HTH-TYPE TRANSCRIPTIONAL REGULATOR YFMP"/>
    <property type="match status" value="1"/>
</dbReference>
<dbReference type="EMBL" id="JAUSSW010000008">
    <property type="protein sequence ID" value="MDQ0103386.1"/>
    <property type="molecule type" value="Genomic_DNA"/>
</dbReference>
<dbReference type="InterPro" id="IPR047057">
    <property type="entry name" value="MerR_fam"/>
</dbReference>
<feature type="region of interest" description="Disordered" evidence="2">
    <location>
        <begin position="104"/>
        <end position="147"/>
    </location>
</feature>
<keyword evidence="5" id="KW-1185">Reference proteome</keyword>
<evidence type="ECO:0000256" key="2">
    <source>
        <dbReference type="SAM" id="MobiDB-lite"/>
    </source>
</evidence>
<feature type="domain" description="HTH merR-type" evidence="3">
    <location>
        <begin position="35"/>
        <end position="103"/>
    </location>
</feature>
<gene>
    <name evidence="4" type="ORF">J2T10_003050</name>
</gene>
<dbReference type="SMART" id="SM00422">
    <property type="entry name" value="HTH_MERR"/>
    <property type="match status" value="1"/>
</dbReference>
<evidence type="ECO:0000313" key="5">
    <source>
        <dbReference type="Proteomes" id="UP001244563"/>
    </source>
</evidence>
<evidence type="ECO:0000256" key="1">
    <source>
        <dbReference type="ARBA" id="ARBA00023125"/>
    </source>
</evidence>
<dbReference type="Pfam" id="PF13411">
    <property type="entry name" value="MerR_1"/>
    <property type="match status" value="1"/>
</dbReference>
<dbReference type="Proteomes" id="UP001244563">
    <property type="component" value="Unassembled WGS sequence"/>
</dbReference>
<dbReference type="PANTHER" id="PTHR30204">
    <property type="entry name" value="REDOX-CYCLING DRUG-SENSING TRANSCRIPTIONAL ACTIVATOR SOXR"/>
    <property type="match status" value="1"/>
</dbReference>
<feature type="region of interest" description="Disordered" evidence="2">
    <location>
        <begin position="1"/>
        <end position="34"/>
    </location>
</feature>
<dbReference type="PROSITE" id="PS50937">
    <property type="entry name" value="HTH_MERR_2"/>
    <property type="match status" value="1"/>
</dbReference>
<dbReference type="InterPro" id="IPR000551">
    <property type="entry name" value="MerR-type_HTH_dom"/>
</dbReference>
<reference evidence="4 5" key="1">
    <citation type="submission" date="2023-07" db="EMBL/GenBank/DDBJ databases">
        <title>Sorghum-associated microbial communities from plants grown in Nebraska, USA.</title>
        <authorList>
            <person name="Schachtman D."/>
        </authorList>
    </citation>
    <scope>NUCLEOTIDE SEQUENCE [LARGE SCALE GENOMIC DNA]</scope>
    <source>
        <strain evidence="4 5">CC523</strain>
    </source>
</reference>
<protein>
    <submittedName>
        <fullName evidence="4">DNA-binding transcriptional MerR regulator</fullName>
    </submittedName>
</protein>
<dbReference type="Gene3D" id="1.10.1660.10">
    <property type="match status" value="1"/>
</dbReference>
<evidence type="ECO:0000313" key="4">
    <source>
        <dbReference type="EMBL" id="MDQ0103386.1"/>
    </source>
</evidence>
<evidence type="ECO:0000259" key="3">
    <source>
        <dbReference type="PROSITE" id="PS50937"/>
    </source>
</evidence>
<sequence>MAVSDRATAAQEHDGGLPAPASDGGPDGGRDTQGVYAISVAAELVGTGQQNIRQYERKGLLTPERTDGGTRRYSENDLATLRRIGVLLDEGLNLAGVKRVLELEEENRGLSEDNRGLSEHNEELRADNRGLRKDLKRARGGRPTEHQ</sequence>
<dbReference type="SUPFAM" id="SSF46955">
    <property type="entry name" value="Putative DNA-binding domain"/>
    <property type="match status" value="1"/>
</dbReference>
<name>A0ABT9TP11_PAENI</name>
<accession>A0ABT9TP11</accession>